<keyword evidence="4" id="KW-0472">Membrane</keyword>
<dbReference type="Gene3D" id="3.60.20.40">
    <property type="match status" value="1"/>
</dbReference>
<dbReference type="GO" id="GO:0006751">
    <property type="term" value="P:glutathione catabolic process"/>
    <property type="evidence" value="ECO:0007669"/>
    <property type="project" value="InterPro"/>
</dbReference>
<dbReference type="InterPro" id="IPR043137">
    <property type="entry name" value="GGT_ssub_C"/>
</dbReference>
<evidence type="ECO:0000256" key="1">
    <source>
        <dbReference type="ARBA" id="ARBA00084097"/>
    </source>
</evidence>
<organism evidence="5 6">
    <name type="scientific">Acanthoscelides obtectus</name>
    <name type="common">Bean weevil</name>
    <name type="synonym">Bruchus obtectus</name>
    <dbReference type="NCBI Taxonomy" id="200917"/>
    <lineage>
        <taxon>Eukaryota</taxon>
        <taxon>Metazoa</taxon>
        <taxon>Ecdysozoa</taxon>
        <taxon>Arthropoda</taxon>
        <taxon>Hexapoda</taxon>
        <taxon>Insecta</taxon>
        <taxon>Pterygota</taxon>
        <taxon>Neoptera</taxon>
        <taxon>Endopterygota</taxon>
        <taxon>Coleoptera</taxon>
        <taxon>Polyphaga</taxon>
        <taxon>Cucujiformia</taxon>
        <taxon>Chrysomeloidea</taxon>
        <taxon>Chrysomelidae</taxon>
        <taxon>Bruchinae</taxon>
        <taxon>Bruchini</taxon>
        <taxon>Acanthoscelides</taxon>
    </lineage>
</organism>
<accession>A0A9P0LZY2</accession>
<dbReference type="NCBIfam" id="TIGR00066">
    <property type="entry name" value="g_glut_trans"/>
    <property type="match status" value="1"/>
</dbReference>
<dbReference type="GO" id="GO:0036374">
    <property type="term" value="F:glutathione hydrolase activity"/>
    <property type="evidence" value="ECO:0007669"/>
    <property type="project" value="InterPro"/>
</dbReference>
<feature type="binding site" evidence="3">
    <location>
        <position position="543"/>
    </location>
    <ligand>
        <name>L-glutamate</name>
        <dbReference type="ChEBI" id="CHEBI:29985"/>
    </ligand>
</feature>
<evidence type="ECO:0000256" key="4">
    <source>
        <dbReference type="SAM" id="Phobius"/>
    </source>
</evidence>
<dbReference type="InterPro" id="IPR043138">
    <property type="entry name" value="GGT_lsub"/>
</dbReference>
<evidence type="ECO:0000256" key="2">
    <source>
        <dbReference type="PIRSR" id="PIRSR600101-1"/>
    </source>
</evidence>
<evidence type="ECO:0000313" key="6">
    <source>
        <dbReference type="Proteomes" id="UP001152888"/>
    </source>
</evidence>
<dbReference type="Proteomes" id="UP001152888">
    <property type="component" value="Unassembled WGS sequence"/>
</dbReference>
<evidence type="ECO:0000256" key="3">
    <source>
        <dbReference type="PIRSR" id="PIRSR600101-2"/>
    </source>
</evidence>
<dbReference type="GO" id="GO:0005886">
    <property type="term" value="C:plasma membrane"/>
    <property type="evidence" value="ECO:0007669"/>
    <property type="project" value="TreeGrafter"/>
</dbReference>
<reference evidence="5" key="1">
    <citation type="submission" date="2022-03" db="EMBL/GenBank/DDBJ databases">
        <authorList>
            <person name="Sayadi A."/>
        </authorList>
    </citation>
    <scope>NUCLEOTIDE SEQUENCE</scope>
</reference>
<feature type="binding site" evidence="3">
    <location>
        <position position="492"/>
    </location>
    <ligand>
        <name>L-glutamate</name>
        <dbReference type="ChEBI" id="CHEBI:29985"/>
    </ligand>
</feature>
<keyword evidence="6" id="KW-1185">Reference proteome</keyword>
<dbReference type="InterPro" id="IPR000101">
    <property type="entry name" value="GGT_peptidase"/>
</dbReference>
<protein>
    <submittedName>
        <fullName evidence="5">Uncharacterized protein</fullName>
    </submittedName>
</protein>
<keyword evidence="1" id="KW-1199">Hemostasis impairing toxin</keyword>
<keyword evidence="4" id="KW-1133">Transmembrane helix</keyword>
<dbReference type="EMBL" id="CAKOFQ010007562">
    <property type="protein sequence ID" value="CAH2003884.1"/>
    <property type="molecule type" value="Genomic_DNA"/>
</dbReference>
<dbReference type="SUPFAM" id="SSF56235">
    <property type="entry name" value="N-terminal nucleophile aminohydrolases (Ntn hydrolases)"/>
    <property type="match status" value="1"/>
</dbReference>
<dbReference type="InterPro" id="IPR029055">
    <property type="entry name" value="Ntn_hydrolases_N"/>
</dbReference>
<dbReference type="Pfam" id="PF01019">
    <property type="entry name" value="G_glu_transpept"/>
    <property type="match status" value="1"/>
</dbReference>
<dbReference type="FunFam" id="3.60.20.40:FF:000001">
    <property type="entry name" value="Gamma-glutamyltranspeptidase 1"/>
    <property type="match status" value="1"/>
</dbReference>
<keyword evidence="1" id="KW-1202">Platelet aggregation activating toxin</keyword>
<evidence type="ECO:0000313" key="5">
    <source>
        <dbReference type="EMBL" id="CAH2003884.1"/>
    </source>
</evidence>
<feature type="transmembrane region" description="Helical" evidence="4">
    <location>
        <begin position="57"/>
        <end position="75"/>
    </location>
</feature>
<sequence length="639" mass="70397">MVDFKLLLHPPVTDKVCFLRKRFKNGINFSKFQSCCLSQDEDELLEENQEPRARRKYIIAPVILVIVIVILVLAFTTNVFSKKTHGVLVPPNPTKPLPPSASTLHVMDKGAICADGPPCAEIGKEILMKGGSAVDATIAAMFCNGIVTMQSMGLGGGFLMTVYIKEEKKAYSLNAKEKAPINAKMELYDDATKSKNGPLAIGVPGELKGYWTAYKKFGKLPWKDLIQPTIELCERGYNMTRHQHDSLSKTNLHNDSNLMSWFKDKDGTFKKVGSKIVPTKLCKTLRLIATNGGNDLYNGTLSKMLVEDIEEIGGIITKEDLLKYEAQWQQPISVTFNNEDRLFSAPPPGSGVLLGLILNILDGYNFTRASIDGVNNTVLTLHRMIEAFKYGYAKRTELGDTDYNELSRLLSDLTSKSYAEDIRRKISDNSTSYEPKDYGAVFYSSEDHGTAHLSILAPNGDAVSITSSVNIYFGSGHTSRQTGIVLNSVMDDFSYPNFKNYFGLIGSPANVMEPGKRPLSSMCPTIIIDKNGEVKMVVGASGGTRITSAVAQVIMRTLWFGDNLKEAIDAPRVHHQLIPMETNYEYGLIQPIVDGLKAVGHHMIRDVSRGSSIICGLLRKAGKIIGNADWRKGGDVYGL</sequence>
<comment type="caution">
    <text evidence="5">The sequence shown here is derived from an EMBL/GenBank/DDBJ whole genome shotgun (WGS) entry which is preliminary data.</text>
</comment>
<name>A0A9P0LZY2_ACAOB</name>
<proteinExistence type="predicted"/>
<dbReference type="PANTHER" id="PTHR11686:SF9">
    <property type="entry name" value="RE13973P"/>
    <property type="match status" value="1"/>
</dbReference>
<dbReference type="FunFam" id="1.10.246.130:FF:000001">
    <property type="entry name" value="Gamma-glutamyltransferase 5 isoform 1"/>
    <property type="match status" value="1"/>
</dbReference>
<dbReference type="AlphaFoldDB" id="A0A9P0LZY2"/>
<feature type="binding site" evidence="3">
    <location>
        <begin position="468"/>
        <end position="470"/>
    </location>
    <ligand>
        <name>L-glutamate</name>
        <dbReference type="ChEBI" id="CHEBI:29985"/>
    </ligand>
</feature>
<feature type="binding site" evidence="3">
    <location>
        <begin position="520"/>
        <end position="521"/>
    </location>
    <ligand>
        <name>L-glutamate</name>
        <dbReference type="ChEBI" id="CHEBI:29985"/>
    </ligand>
</feature>
<feature type="active site" description="Nucleophile" evidence="2">
    <location>
        <position position="450"/>
    </location>
</feature>
<dbReference type="PRINTS" id="PR01210">
    <property type="entry name" value="GGTRANSPTASE"/>
</dbReference>
<keyword evidence="4" id="KW-0812">Transmembrane</keyword>
<dbReference type="OrthoDB" id="1081007at2759"/>
<dbReference type="PANTHER" id="PTHR11686">
    <property type="entry name" value="GAMMA GLUTAMYL TRANSPEPTIDASE"/>
    <property type="match status" value="1"/>
</dbReference>
<gene>
    <name evidence="5" type="ORF">ACAOBT_LOCUS27679</name>
</gene>
<dbReference type="Gene3D" id="1.10.246.130">
    <property type="match status" value="1"/>
</dbReference>
<keyword evidence="1" id="KW-0800">Toxin</keyword>